<dbReference type="SUPFAM" id="SSF81301">
    <property type="entry name" value="Nucleotidyltransferase"/>
    <property type="match status" value="1"/>
</dbReference>
<evidence type="ECO:0000256" key="1">
    <source>
        <dbReference type="ARBA" id="ARBA00010574"/>
    </source>
</evidence>
<comment type="subunit">
    <text evidence="2">Interacts with ribosomal protein uL14 (rplN).</text>
</comment>
<dbReference type="InterPro" id="IPR043519">
    <property type="entry name" value="NT_sf"/>
</dbReference>
<evidence type="ECO:0000313" key="4">
    <source>
        <dbReference type="Proteomes" id="UP000709466"/>
    </source>
</evidence>
<comment type="function">
    <text evidence="2">Functions as a ribosomal silencing factor. Interacts with ribosomal protein uL14 (rplN), blocking formation of intersubunit bridge B8. Prevents association of the 30S and 50S ribosomal subunits and the formation of functional ribosomes, thus repressing translation.</text>
</comment>
<accession>A0ABX0VYL5</accession>
<evidence type="ECO:0000313" key="3">
    <source>
        <dbReference type="EMBL" id="NIY73191.1"/>
    </source>
</evidence>
<dbReference type="Pfam" id="PF02410">
    <property type="entry name" value="RsfS"/>
    <property type="match status" value="1"/>
</dbReference>
<dbReference type="RefSeq" id="WP_167638579.1">
    <property type="nucleotide sequence ID" value="NZ_JAATOP010000008.1"/>
</dbReference>
<reference evidence="3 4" key="1">
    <citation type="submission" date="2020-03" db="EMBL/GenBank/DDBJ databases">
        <title>Bacterial isolates of synthetic phycosphere.</title>
        <authorList>
            <person name="Fu H."/>
            <person name="Moran M.A."/>
        </authorList>
    </citation>
    <scope>NUCLEOTIDE SEQUENCE [LARGE SCALE GENOMIC DNA]</scope>
    <source>
        <strain evidence="3 4">HF1</strain>
    </source>
</reference>
<protein>
    <recommendedName>
        <fullName evidence="2">Ribosomal silencing factor RsfS</fullName>
    </recommendedName>
</protein>
<gene>
    <name evidence="2 3" type="primary">rsfS</name>
    <name evidence="3" type="ORF">HCZ30_12220</name>
</gene>
<keyword evidence="2" id="KW-0810">Translation regulation</keyword>
<dbReference type="InterPro" id="IPR004394">
    <property type="entry name" value="Iojap/RsfS/C7orf30"/>
</dbReference>
<dbReference type="Proteomes" id="UP000709466">
    <property type="component" value="Unassembled WGS sequence"/>
</dbReference>
<dbReference type="NCBIfam" id="TIGR00090">
    <property type="entry name" value="rsfS_iojap_ybeB"/>
    <property type="match status" value="1"/>
</dbReference>
<sequence>MTSAQKAAKSDQVLAAIQTSLDDDKAEDVVSIPLRGKTQMADHMVIASGRSSRQVAAMAQHMVERLKADHSVLCKVEGADIGDWVLIDAGDVIVHLFRPEVREFYQLEKMWLPEGGASQTS</sequence>
<evidence type="ECO:0000256" key="2">
    <source>
        <dbReference type="HAMAP-Rule" id="MF_01477"/>
    </source>
</evidence>
<dbReference type="EMBL" id="JAATOP010000008">
    <property type="protein sequence ID" value="NIY73191.1"/>
    <property type="molecule type" value="Genomic_DNA"/>
</dbReference>
<dbReference type="Gene3D" id="3.30.460.10">
    <property type="entry name" value="Beta Polymerase, domain 2"/>
    <property type="match status" value="1"/>
</dbReference>
<keyword evidence="4" id="KW-1185">Reference proteome</keyword>
<dbReference type="PANTHER" id="PTHR21043:SF0">
    <property type="entry name" value="MITOCHONDRIAL ASSEMBLY OF RIBOSOMAL LARGE SUBUNIT PROTEIN 1"/>
    <property type="match status" value="1"/>
</dbReference>
<keyword evidence="2" id="KW-0678">Repressor</keyword>
<organism evidence="3 4">
    <name type="scientific">Marivivens donghaensis</name>
    <dbReference type="NCBI Taxonomy" id="1699413"/>
    <lineage>
        <taxon>Bacteria</taxon>
        <taxon>Pseudomonadati</taxon>
        <taxon>Pseudomonadota</taxon>
        <taxon>Alphaproteobacteria</taxon>
        <taxon>Rhodobacterales</taxon>
        <taxon>Paracoccaceae</taxon>
        <taxon>Marivivens group</taxon>
        <taxon>Marivivens</taxon>
    </lineage>
</organism>
<dbReference type="HAMAP" id="MF_01477">
    <property type="entry name" value="Iojap_RsfS"/>
    <property type="match status" value="1"/>
</dbReference>
<proteinExistence type="inferred from homology"/>
<comment type="similarity">
    <text evidence="1 2">Belongs to the Iojap/RsfS family.</text>
</comment>
<keyword evidence="2" id="KW-0963">Cytoplasm</keyword>
<dbReference type="PANTHER" id="PTHR21043">
    <property type="entry name" value="IOJAP SUPERFAMILY ORTHOLOG"/>
    <property type="match status" value="1"/>
</dbReference>
<comment type="caution">
    <text evidence="3">The sequence shown here is derived from an EMBL/GenBank/DDBJ whole genome shotgun (WGS) entry which is preliminary data.</text>
</comment>
<name>A0ABX0VYL5_9RHOB</name>
<comment type="subcellular location">
    <subcellularLocation>
        <location evidence="2">Cytoplasm</location>
    </subcellularLocation>
</comment>